<dbReference type="Proteomes" id="UP001054837">
    <property type="component" value="Unassembled WGS sequence"/>
</dbReference>
<name>A0AAV4WK28_9ARAC</name>
<organism evidence="1 2">
    <name type="scientific">Caerostris darwini</name>
    <dbReference type="NCBI Taxonomy" id="1538125"/>
    <lineage>
        <taxon>Eukaryota</taxon>
        <taxon>Metazoa</taxon>
        <taxon>Ecdysozoa</taxon>
        <taxon>Arthropoda</taxon>
        <taxon>Chelicerata</taxon>
        <taxon>Arachnida</taxon>
        <taxon>Araneae</taxon>
        <taxon>Araneomorphae</taxon>
        <taxon>Entelegynae</taxon>
        <taxon>Araneoidea</taxon>
        <taxon>Araneidae</taxon>
        <taxon>Caerostris</taxon>
    </lineage>
</organism>
<protein>
    <submittedName>
        <fullName evidence="1">Uncharacterized protein</fullName>
    </submittedName>
</protein>
<keyword evidence="2" id="KW-1185">Reference proteome</keyword>
<evidence type="ECO:0000313" key="2">
    <source>
        <dbReference type="Proteomes" id="UP001054837"/>
    </source>
</evidence>
<reference evidence="1 2" key="1">
    <citation type="submission" date="2021-06" db="EMBL/GenBank/DDBJ databases">
        <title>Caerostris darwini draft genome.</title>
        <authorList>
            <person name="Kono N."/>
            <person name="Arakawa K."/>
        </authorList>
    </citation>
    <scope>NUCLEOTIDE SEQUENCE [LARGE SCALE GENOMIC DNA]</scope>
</reference>
<accession>A0AAV4WK28</accession>
<comment type="caution">
    <text evidence="1">The sequence shown here is derived from an EMBL/GenBank/DDBJ whole genome shotgun (WGS) entry which is preliminary data.</text>
</comment>
<gene>
    <name evidence="1" type="ORF">CDAR_485911</name>
</gene>
<sequence length="138" mass="15356">MGDLTIIKLPQEVATGKMVTEDLDAGQEPAIVAANNRSTWLSVFFCLDLGECRGRLSGKITARARFSEPLAAEAEIQFRFCVRCTWFLFHTSLNSLSRVPTKVKLVVVHSAPFNPRLKRRRTSLKLGDIPADRGSKLP</sequence>
<dbReference type="EMBL" id="BPLQ01014730">
    <property type="protein sequence ID" value="GIY82673.1"/>
    <property type="molecule type" value="Genomic_DNA"/>
</dbReference>
<proteinExistence type="predicted"/>
<evidence type="ECO:0000313" key="1">
    <source>
        <dbReference type="EMBL" id="GIY82673.1"/>
    </source>
</evidence>
<dbReference type="AlphaFoldDB" id="A0AAV4WK28"/>